<dbReference type="InterPro" id="IPR038050">
    <property type="entry name" value="Neuro_actylchol_rec"/>
</dbReference>
<sequence length="473" mass="54608">MIFYISLFSRWCISMCFYSTLFFTLFKDVDGQHVTNDETLLLSYIFSNYNKEVRPAMQKSDPVNLTLDLAYVQVVKLDDRSQTLISNVWVGQKWYNQHLKWNPYEFNNISVVNVSPEKIWVPDVVLYNSASSGIGSSMYSFKTKIIMRYDGLHSWYSPAIIRSSCNIDTTYFPFDDQLCILRFGSWTFDGYHIDMFPTNTSADLRYYLNSTEFKLLGAKVVREVVKYSCCPTPYPNIVFTVNLRRHPGYFMINVIIPSTVMTLSGVLTFGLPHLTGQRISLVIESFLSLTFLCMMVSDSTPINSDVSPLITKSLMLYMGLISLALVFNIISIGLKRQQPVPKWLRILAFNCIGPLVGVNHIIPKSPRYYDEENQEPYSKKNLLVKFHEKYKNIRKSSKKYETNKLSSDINILVSRSLQKTESRSNEEFWKCIGIIVDRLCLIVLGSCFLIVSIILFIKGYRHQIKLAESLKYK</sequence>
<comment type="subcellular location">
    <subcellularLocation>
        <location evidence="13">Synaptic cell membrane</location>
        <topology evidence="13">Multi-pass membrane protein</topology>
    </subcellularLocation>
</comment>
<accession>A0ABM4D8B9</accession>
<dbReference type="InterPro" id="IPR036719">
    <property type="entry name" value="Neuro-gated_channel_TM_sf"/>
</dbReference>
<dbReference type="InterPro" id="IPR006029">
    <property type="entry name" value="Neurotrans-gated_channel_TM"/>
</dbReference>
<evidence type="ECO:0000256" key="8">
    <source>
        <dbReference type="ARBA" id="ARBA00023157"/>
    </source>
</evidence>
<gene>
    <name evidence="18" type="primary">LOC100199590</name>
</gene>
<dbReference type="PRINTS" id="PR00252">
    <property type="entry name" value="NRIONCHANNEL"/>
</dbReference>
<feature type="transmembrane region" description="Helical" evidence="14">
    <location>
        <begin position="314"/>
        <end position="334"/>
    </location>
</feature>
<evidence type="ECO:0000256" key="10">
    <source>
        <dbReference type="ARBA" id="ARBA00023180"/>
    </source>
</evidence>
<keyword evidence="4 14" id="KW-1133">Transmembrane helix</keyword>
<feature type="transmembrane region" description="Helical" evidence="14">
    <location>
        <begin position="248"/>
        <end position="269"/>
    </location>
</feature>
<evidence type="ECO:0000256" key="4">
    <source>
        <dbReference type="ARBA" id="ARBA00022989"/>
    </source>
</evidence>
<dbReference type="CDD" id="cd18997">
    <property type="entry name" value="LGIC_ECD_nAChR"/>
    <property type="match status" value="1"/>
</dbReference>
<name>A0ABM4D8B9_HYDVU</name>
<dbReference type="PRINTS" id="PR00254">
    <property type="entry name" value="NICOTINICR"/>
</dbReference>
<dbReference type="Pfam" id="PF02932">
    <property type="entry name" value="Neur_chan_memb"/>
    <property type="match status" value="1"/>
</dbReference>
<evidence type="ECO:0000256" key="14">
    <source>
        <dbReference type="SAM" id="Phobius"/>
    </source>
</evidence>
<keyword evidence="9 18" id="KW-0675">Receptor</keyword>
<keyword evidence="12" id="KW-0407">Ion channel</keyword>
<dbReference type="SUPFAM" id="SSF63712">
    <property type="entry name" value="Nicotinic receptor ligand binding domain-like"/>
    <property type="match status" value="1"/>
</dbReference>
<evidence type="ECO:0000256" key="9">
    <source>
        <dbReference type="ARBA" id="ARBA00023170"/>
    </source>
</evidence>
<keyword evidence="10" id="KW-0325">Glycoprotein</keyword>
<reference evidence="18" key="1">
    <citation type="submission" date="2025-08" db="UniProtKB">
        <authorList>
            <consortium name="RefSeq"/>
        </authorList>
    </citation>
    <scope>IDENTIFICATION</scope>
</reference>
<dbReference type="Gene3D" id="1.20.58.390">
    <property type="entry name" value="Neurotransmitter-gated ion-channel transmembrane domain"/>
    <property type="match status" value="2"/>
</dbReference>
<dbReference type="InterPro" id="IPR002394">
    <property type="entry name" value="Nicotinic_acetylcholine_rcpt"/>
</dbReference>
<feature type="transmembrane region" description="Helical" evidence="14">
    <location>
        <begin position="432"/>
        <end position="457"/>
    </location>
</feature>
<keyword evidence="1" id="KW-0813">Transport</keyword>
<evidence type="ECO:0000259" key="15">
    <source>
        <dbReference type="Pfam" id="PF02931"/>
    </source>
</evidence>
<keyword evidence="8" id="KW-1015">Disulfide bond</keyword>
<evidence type="ECO:0000256" key="5">
    <source>
        <dbReference type="ARBA" id="ARBA00023018"/>
    </source>
</evidence>
<proteinExistence type="predicted"/>
<keyword evidence="2" id="KW-1003">Cell membrane</keyword>
<dbReference type="PANTHER" id="PTHR18945">
    <property type="entry name" value="NEUROTRANSMITTER GATED ION CHANNEL"/>
    <property type="match status" value="1"/>
</dbReference>
<protein>
    <submittedName>
        <fullName evidence="18">Neuronal acetylcholine receptor subunit alpha-6 isoform X5</fullName>
    </submittedName>
</protein>
<evidence type="ECO:0000256" key="6">
    <source>
        <dbReference type="ARBA" id="ARBA00023065"/>
    </source>
</evidence>
<feature type="domain" description="Neurotransmitter-gated ion-channel ligand-binding" evidence="15">
    <location>
        <begin position="39"/>
        <end position="247"/>
    </location>
</feature>
<feature type="transmembrane region" description="Helical" evidence="14">
    <location>
        <begin position="281"/>
        <end position="302"/>
    </location>
</feature>
<dbReference type="CDD" id="cd19051">
    <property type="entry name" value="LGIC_TM_cation"/>
    <property type="match status" value="1"/>
</dbReference>
<keyword evidence="3 14" id="KW-0812">Transmembrane</keyword>
<dbReference type="Pfam" id="PF02931">
    <property type="entry name" value="Neur_chan_LBD"/>
    <property type="match status" value="1"/>
</dbReference>
<evidence type="ECO:0000259" key="16">
    <source>
        <dbReference type="Pfam" id="PF02932"/>
    </source>
</evidence>
<evidence type="ECO:0000256" key="3">
    <source>
        <dbReference type="ARBA" id="ARBA00022692"/>
    </source>
</evidence>
<dbReference type="SUPFAM" id="SSF90112">
    <property type="entry name" value="Neurotransmitter-gated ion-channel transmembrane pore"/>
    <property type="match status" value="1"/>
</dbReference>
<keyword evidence="5" id="KW-0770">Synapse</keyword>
<dbReference type="GeneID" id="100199590"/>
<evidence type="ECO:0000256" key="1">
    <source>
        <dbReference type="ARBA" id="ARBA00022448"/>
    </source>
</evidence>
<dbReference type="InterPro" id="IPR006201">
    <property type="entry name" value="Neur_channel"/>
</dbReference>
<feature type="domain" description="Neurotransmitter-gated ion-channel transmembrane" evidence="16">
    <location>
        <begin position="254"/>
        <end position="456"/>
    </location>
</feature>
<organism evidence="17 18">
    <name type="scientific">Hydra vulgaris</name>
    <name type="common">Hydra</name>
    <name type="synonym">Hydra attenuata</name>
    <dbReference type="NCBI Taxonomy" id="6087"/>
    <lineage>
        <taxon>Eukaryota</taxon>
        <taxon>Metazoa</taxon>
        <taxon>Cnidaria</taxon>
        <taxon>Hydrozoa</taxon>
        <taxon>Hydroidolina</taxon>
        <taxon>Anthoathecata</taxon>
        <taxon>Aplanulata</taxon>
        <taxon>Hydridae</taxon>
        <taxon>Hydra</taxon>
    </lineage>
</organism>
<dbReference type="Gene3D" id="2.70.170.10">
    <property type="entry name" value="Neurotransmitter-gated ion-channel ligand-binding domain"/>
    <property type="match status" value="1"/>
</dbReference>
<evidence type="ECO:0000313" key="18">
    <source>
        <dbReference type="RefSeq" id="XP_065670569.1"/>
    </source>
</evidence>
<evidence type="ECO:0000313" key="17">
    <source>
        <dbReference type="Proteomes" id="UP001652625"/>
    </source>
</evidence>
<evidence type="ECO:0000256" key="7">
    <source>
        <dbReference type="ARBA" id="ARBA00023136"/>
    </source>
</evidence>
<evidence type="ECO:0000256" key="13">
    <source>
        <dbReference type="ARBA" id="ARBA00034099"/>
    </source>
</evidence>
<dbReference type="RefSeq" id="XP_065670569.1">
    <property type="nucleotide sequence ID" value="XM_065814497.1"/>
</dbReference>
<feature type="transmembrane region" description="Helical" evidence="14">
    <location>
        <begin position="343"/>
        <end position="362"/>
    </location>
</feature>
<keyword evidence="7 14" id="KW-0472">Membrane</keyword>
<keyword evidence="6" id="KW-0406">Ion transport</keyword>
<evidence type="ECO:0000256" key="2">
    <source>
        <dbReference type="ARBA" id="ARBA00022475"/>
    </source>
</evidence>
<evidence type="ECO:0000256" key="12">
    <source>
        <dbReference type="ARBA" id="ARBA00023303"/>
    </source>
</evidence>
<keyword evidence="17" id="KW-1185">Reference proteome</keyword>
<dbReference type="Proteomes" id="UP001652625">
    <property type="component" value="Chromosome 12"/>
</dbReference>
<keyword evidence="11" id="KW-1071">Ligand-gated ion channel</keyword>
<evidence type="ECO:0000256" key="11">
    <source>
        <dbReference type="ARBA" id="ARBA00023286"/>
    </source>
</evidence>
<dbReference type="InterPro" id="IPR006202">
    <property type="entry name" value="Neur_chan_lig-bd"/>
</dbReference>
<dbReference type="InterPro" id="IPR036734">
    <property type="entry name" value="Neur_chan_lig-bd_sf"/>
</dbReference>